<keyword evidence="2" id="KW-0813">Transport</keyword>
<dbReference type="GO" id="GO:0016020">
    <property type="term" value="C:membrane"/>
    <property type="evidence" value="ECO:0007669"/>
    <property type="project" value="UniProtKB-SubCell"/>
</dbReference>
<evidence type="ECO:0000256" key="6">
    <source>
        <dbReference type="SAM" id="Phobius"/>
    </source>
</evidence>
<feature type="domain" description="Cation efflux protein cytoplasmic" evidence="8">
    <location>
        <begin position="202"/>
        <end position="275"/>
    </location>
</feature>
<keyword evidence="4 6" id="KW-1133">Transmembrane helix</keyword>
<dbReference type="Pfam" id="PF01545">
    <property type="entry name" value="Cation_efflux"/>
    <property type="match status" value="1"/>
</dbReference>
<reference evidence="9" key="1">
    <citation type="submission" date="2009-10" db="EMBL/GenBank/DDBJ databases">
        <title>Diversity of trophic interactions inside an arsenic-rich microbial ecosystem.</title>
        <authorList>
            <person name="Bertin P.N."/>
            <person name="Heinrich-Salmeron A."/>
            <person name="Pelletier E."/>
            <person name="Goulhen-Chollet F."/>
            <person name="Arsene-Ploetze F."/>
            <person name="Gallien S."/>
            <person name="Calteau A."/>
            <person name="Vallenet D."/>
            <person name="Casiot C."/>
            <person name="Chane-Woon-Ming B."/>
            <person name="Giloteaux L."/>
            <person name="Barakat M."/>
            <person name="Bonnefoy V."/>
            <person name="Bruneel O."/>
            <person name="Chandler M."/>
            <person name="Cleiss J."/>
            <person name="Duran R."/>
            <person name="Elbaz-Poulichet F."/>
            <person name="Fonknechten N."/>
            <person name="Lauga B."/>
            <person name="Mornico D."/>
            <person name="Ortet P."/>
            <person name="Schaeffer C."/>
            <person name="Siguier P."/>
            <person name="Alexander Thil Smith A."/>
            <person name="Van Dorsselaer A."/>
            <person name="Weissenbach J."/>
            <person name="Medigue C."/>
            <person name="Le Paslier D."/>
        </authorList>
    </citation>
    <scope>NUCLEOTIDE SEQUENCE</scope>
</reference>
<dbReference type="InterPro" id="IPR002524">
    <property type="entry name" value="Cation_efflux"/>
</dbReference>
<dbReference type="InterPro" id="IPR027470">
    <property type="entry name" value="Cation_efflux_CTD"/>
</dbReference>
<evidence type="ECO:0000313" key="9">
    <source>
        <dbReference type="EMBL" id="CBI00168.1"/>
    </source>
</evidence>
<feature type="transmembrane region" description="Helical" evidence="6">
    <location>
        <begin position="136"/>
        <end position="158"/>
    </location>
</feature>
<dbReference type="NCBIfam" id="TIGR01297">
    <property type="entry name" value="CDF"/>
    <property type="match status" value="1"/>
</dbReference>
<dbReference type="InterPro" id="IPR058533">
    <property type="entry name" value="Cation_efflux_TM"/>
</dbReference>
<dbReference type="InterPro" id="IPR050291">
    <property type="entry name" value="CDF_Transporter"/>
</dbReference>
<dbReference type="SUPFAM" id="SSF161111">
    <property type="entry name" value="Cation efflux protein transmembrane domain-like"/>
    <property type="match status" value="1"/>
</dbReference>
<evidence type="ECO:0000256" key="5">
    <source>
        <dbReference type="ARBA" id="ARBA00023136"/>
    </source>
</evidence>
<dbReference type="Gene3D" id="3.30.70.1350">
    <property type="entry name" value="Cation efflux protein, cytoplasmic domain"/>
    <property type="match status" value="3"/>
</dbReference>
<evidence type="ECO:0000256" key="4">
    <source>
        <dbReference type="ARBA" id="ARBA00022989"/>
    </source>
</evidence>
<dbReference type="SUPFAM" id="SSF160240">
    <property type="entry name" value="Cation efflux protein cytoplasmic domain-like"/>
    <property type="match status" value="3"/>
</dbReference>
<comment type="subcellular location">
    <subcellularLocation>
        <location evidence="1">Membrane</location>
        <topology evidence="1">Multi-pass membrane protein</topology>
    </subcellularLocation>
</comment>
<dbReference type="InterPro" id="IPR036837">
    <property type="entry name" value="Cation_efflux_CTD_sf"/>
</dbReference>
<dbReference type="PANTHER" id="PTHR43840">
    <property type="entry name" value="MITOCHONDRIAL METAL TRANSPORTER 1-RELATED"/>
    <property type="match status" value="1"/>
</dbReference>
<evidence type="ECO:0000256" key="1">
    <source>
        <dbReference type="ARBA" id="ARBA00004141"/>
    </source>
</evidence>
<dbReference type="EMBL" id="CABN01000100">
    <property type="protein sequence ID" value="CBI00168.1"/>
    <property type="molecule type" value="Genomic_DNA"/>
</dbReference>
<dbReference type="Gene3D" id="1.20.1510.10">
    <property type="entry name" value="Cation efflux protein transmembrane domain"/>
    <property type="match status" value="1"/>
</dbReference>
<evidence type="ECO:0000259" key="8">
    <source>
        <dbReference type="Pfam" id="PF16916"/>
    </source>
</evidence>
<feature type="transmembrane region" description="Helical" evidence="6">
    <location>
        <begin position="164"/>
        <end position="183"/>
    </location>
</feature>
<dbReference type="InterPro" id="IPR027469">
    <property type="entry name" value="Cation_efflux_TMD_sf"/>
</dbReference>
<keyword evidence="5 6" id="KW-0472">Membrane</keyword>
<dbReference type="AlphaFoldDB" id="E6PZ09"/>
<organism evidence="9">
    <name type="scientific">mine drainage metagenome</name>
    <dbReference type="NCBI Taxonomy" id="410659"/>
    <lineage>
        <taxon>unclassified sequences</taxon>
        <taxon>metagenomes</taxon>
        <taxon>ecological metagenomes</taxon>
    </lineage>
</organism>
<comment type="caution">
    <text evidence="9">The sequence shown here is derived from an EMBL/GenBank/DDBJ whole genome shotgun (WGS) entry which is preliminary data.</text>
</comment>
<evidence type="ECO:0000259" key="7">
    <source>
        <dbReference type="Pfam" id="PF01545"/>
    </source>
</evidence>
<dbReference type="PANTHER" id="PTHR43840:SF15">
    <property type="entry name" value="MITOCHONDRIAL METAL TRANSPORTER 1-RELATED"/>
    <property type="match status" value="1"/>
</dbReference>
<feature type="domain" description="Cation efflux protein cytoplasmic" evidence="8">
    <location>
        <begin position="385"/>
        <end position="455"/>
    </location>
</feature>
<dbReference type="GO" id="GO:0008324">
    <property type="term" value="F:monoatomic cation transmembrane transporter activity"/>
    <property type="evidence" value="ECO:0007669"/>
    <property type="project" value="InterPro"/>
</dbReference>
<feature type="domain" description="Cation efflux protein cytoplasmic" evidence="8">
    <location>
        <begin position="283"/>
        <end position="356"/>
    </location>
</feature>
<feature type="transmembrane region" description="Helical" evidence="6">
    <location>
        <begin position="95"/>
        <end position="115"/>
    </location>
</feature>
<evidence type="ECO:0000256" key="2">
    <source>
        <dbReference type="ARBA" id="ARBA00022448"/>
    </source>
</evidence>
<proteinExistence type="predicted"/>
<protein>
    <submittedName>
        <fullName evidence="9">Cation diffusion facilitator family transporter</fullName>
    </submittedName>
</protein>
<sequence>MSAAAVMTLLKLGAGLLSGSLGVLSDAAHSGLDLVGAALTFFSVRVSDKPADDDHMYGHAKFENLSAFTEAGLMAISCAWILWEAMYRIWTHAAVIHHSLLPVIVLLVSIGVDWWRSRELGQVAREFHSTALATDAFHFASDTWSTLAVLLGLGLSWLGERMKIGALSYADPVAAMLVSLMILRMTWKLTRETTEVLLDGAPAETRKSIQRAVEGVEGVLAVEQARVRRAGSSTFADLTVALPRSFTFEHTNELVRAATQAVQNVVPDADVVIHTVPRQTSAESIFDRVRAVAARNNVGVHEVSVQSVGGKLRVEQHVELNERMTLAKAHNFVTGMEAEILRELPELDAVLTHIESEPATIEQPEVIGADGSSQQDSAANRIEVELLAVAANFPEVLDVHAILIGRSGEHLQMSCHCTMPDDLTMARVHQVITDLEDRFKLVCPDVYKVLIHPEPQTDNLR</sequence>
<accession>E6PZ09</accession>
<dbReference type="Pfam" id="PF16916">
    <property type="entry name" value="ZT_dimer"/>
    <property type="match status" value="3"/>
</dbReference>
<evidence type="ECO:0000256" key="3">
    <source>
        <dbReference type="ARBA" id="ARBA00022692"/>
    </source>
</evidence>
<feature type="transmembrane region" description="Helical" evidence="6">
    <location>
        <begin position="65"/>
        <end position="83"/>
    </location>
</feature>
<feature type="domain" description="Cation efflux protein transmembrane" evidence="7">
    <location>
        <begin position="3"/>
        <end position="198"/>
    </location>
</feature>
<gene>
    <name evidence="9" type="ORF">CARN3_1164</name>
</gene>
<name>E6PZ09_9ZZZZ</name>
<keyword evidence="3 6" id="KW-0812">Transmembrane</keyword>